<keyword evidence="1" id="KW-1133">Transmembrane helix</keyword>
<sequence>MSVLEMLGVGNMLFFFLLVASVWVGSSAGSALSSFLGVVMLSCAVLLKSLTPLLPFLQFLVYVGGLLVLLIYTIMLSSNIMSLKGVISGLFVVIFPLWMYLMSVHPPDNGGGPVHGAPLYMDFSILVVMVVMLTFVFLFICQMISIGGRTMNIGTNS</sequence>
<name>A0A0U2DW81_AEGDI</name>
<protein>
    <submittedName>
        <fullName evidence="2">NADH dehydrogenase subunit 6</fullName>
    </submittedName>
</protein>
<organism evidence="2">
    <name type="scientific">Aegista diversifamilia</name>
    <name type="common">Snail</name>
    <dbReference type="NCBI Taxonomy" id="1545397"/>
    <lineage>
        <taxon>Eukaryota</taxon>
        <taxon>Metazoa</taxon>
        <taxon>Spiralia</taxon>
        <taxon>Lophotrochozoa</taxon>
        <taxon>Mollusca</taxon>
        <taxon>Gastropoda</taxon>
        <taxon>Heterobranchia</taxon>
        <taxon>Euthyneura</taxon>
        <taxon>Panpulmonata</taxon>
        <taxon>Eupulmonata</taxon>
        <taxon>Stylommatophora</taxon>
        <taxon>Helicina</taxon>
        <taxon>Camaenoidea</taxon>
        <taxon>Camaenidae</taxon>
        <taxon>Bradybaeninae</taxon>
        <taxon>Aegista</taxon>
    </lineage>
</organism>
<dbReference type="RefSeq" id="YP_009159089.1">
    <property type="nucleotide sequence ID" value="NC_027584.1"/>
</dbReference>
<dbReference type="CTD" id="4541"/>
<feature type="transmembrane region" description="Helical" evidence="1">
    <location>
        <begin position="86"/>
        <end position="103"/>
    </location>
</feature>
<gene>
    <name evidence="2" type="primary">ND6</name>
</gene>
<feature type="transmembrane region" description="Helical" evidence="1">
    <location>
        <begin position="123"/>
        <end position="141"/>
    </location>
</feature>
<reference evidence="2" key="1">
    <citation type="journal article" date="2015" name="Mitochondrial DNA">
        <title>Mitochondrial genome sequences of landsnails Aegista diversifamilia and Dolicheulota formosensis (Gastropoda: Pulmonata: Stylommatophora).</title>
        <authorList>
            <person name="Huang C.W."/>
            <person name="Lin S.M."/>
            <person name="Wu W.L."/>
        </authorList>
    </citation>
    <scope>NUCLEOTIDE SEQUENCE</scope>
</reference>
<keyword evidence="1" id="KW-0812">Transmembrane</keyword>
<keyword evidence="1" id="KW-0472">Membrane</keyword>
<dbReference type="EMBL" id="KR002567">
    <property type="protein sequence ID" value="AKP55342.1"/>
    <property type="molecule type" value="Genomic_DNA"/>
</dbReference>
<feature type="transmembrane region" description="Helical" evidence="1">
    <location>
        <begin position="6"/>
        <end position="24"/>
    </location>
</feature>
<geneLocation type="mitochondrion" evidence="2"/>
<dbReference type="GeneID" id="25076405"/>
<reference evidence="2" key="2">
    <citation type="submission" date="2015-03" db="EMBL/GenBank/DDBJ databases">
        <authorList>
            <person name="Murphy D."/>
        </authorList>
    </citation>
    <scope>NUCLEOTIDE SEQUENCE</scope>
</reference>
<feature type="transmembrane region" description="Helical" evidence="1">
    <location>
        <begin position="56"/>
        <end position="74"/>
    </location>
</feature>
<proteinExistence type="predicted"/>
<dbReference type="AlphaFoldDB" id="A0A0U2DW81"/>
<evidence type="ECO:0000256" key="1">
    <source>
        <dbReference type="SAM" id="Phobius"/>
    </source>
</evidence>
<evidence type="ECO:0000313" key="2">
    <source>
        <dbReference type="EMBL" id="AKP55342.1"/>
    </source>
</evidence>
<keyword evidence="2" id="KW-0496">Mitochondrion</keyword>
<accession>A0A0U2DW81</accession>